<evidence type="ECO:0000313" key="4">
    <source>
        <dbReference type="Proteomes" id="UP001205843"/>
    </source>
</evidence>
<evidence type="ECO:0000313" key="3">
    <source>
        <dbReference type="EMBL" id="MCP1675226.1"/>
    </source>
</evidence>
<dbReference type="SUPFAM" id="SSF141371">
    <property type="entry name" value="PilZ domain-like"/>
    <property type="match status" value="2"/>
</dbReference>
<feature type="compositionally biased region" description="Basic and acidic residues" evidence="1">
    <location>
        <begin position="1"/>
        <end position="11"/>
    </location>
</feature>
<dbReference type="Gene3D" id="2.40.10.220">
    <property type="entry name" value="predicted glycosyltransferase like domains"/>
    <property type="match status" value="1"/>
</dbReference>
<organism evidence="3 4">
    <name type="scientific">Natronocella acetinitrilica</name>
    <dbReference type="NCBI Taxonomy" id="414046"/>
    <lineage>
        <taxon>Bacteria</taxon>
        <taxon>Pseudomonadati</taxon>
        <taxon>Pseudomonadota</taxon>
        <taxon>Gammaproteobacteria</taxon>
        <taxon>Chromatiales</taxon>
        <taxon>Ectothiorhodospiraceae</taxon>
        <taxon>Natronocella</taxon>
    </lineage>
</organism>
<protein>
    <recommendedName>
        <fullName evidence="2">PilZ domain-containing protein</fullName>
    </recommendedName>
</protein>
<dbReference type="EMBL" id="JALJXV010000005">
    <property type="protein sequence ID" value="MCP1675226.1"/>
    <property type="molecule type" value="Genomic_DNA"/>
</dbReference>
<dbReference type="InterPro" id="IPR012349">
    <property type="entry name" value="Split_barrel_FMN-bd"/>
</dbReference>
<feature type="region of interest" description="Disordered" evidence="1">
    <location>
        <begin position="1"/>
        <end position="20"/>
    </location>
</feature>
<dbReference type="Proteomes" id="UP001205843">
    <property type="component" value="Unassembled WGS sequence"/>
</dbReference>
<dbReference type="GO" id="GO:0035438">
    <property type="term" value="F:cyclic-di-GMP binding"/>
    <property type="evidence" value="ECO:0007669"/>
    <property type="project" value="InterPro"/>
</dbReference>
<comment type="caution">
    <text evidence="3">The sequence shown here is derived from an EMBL/GenBank/DDBJ whole genome shotgun (WGS) entry which is preliminary data.</text>
</comment>
<reference evidence="3" key="1">
    <citation type="submission" date="2022-03" db="EMBL/GenBank/DDBJ databases">
        <title>Genomic Encyclopedia of Type Strains, Phase III (KMG-III): the genomes of soil and plant-associated and newly described type strains.</title>
        <authorList>
            <person name="Whitman W."/>
        </authorList>
    </citation>
    <scope>NUCLEOTIDE SEQUENCE</scope>
    <source>
        <strain evidence="3">ANL 6-2</strain>
    </source>
</reference>
<evidence type="ECO:0000256" key="1">
    <source>
        <dbReference type="SAM" id="MobiDB-lite"/>
    </source>
</evidence>
<evidence type="ECO:0000259" key="2">
    <source>
        <dbReference type="Pfam" id="PF07238"/>
    </source>
</evidence>
<dbReference type="InterPro" id="IPR009875">
    <property type="entry name" value="PilZ_domain"/>
</dbReference>
<feature type="domain" description="PilZ" evidence="2">
    <location>
        <begin position="131"/>
        <end position="232"/>
    </location>
</feature>
<accession>A0AAE3G3P6</accession>
<dbReference type="RefSeq" id="WP_253478344.1">
    <property type="nucleotide sequence ID" value="NZ_JALJXV010000005.1"/>
</dbReference>
<dbReference type="AlphaFoldDB" id="A0AAE3G3P6"/>
<proteinExistence type="predicted"/>
<sequence>MSSANDKRTESIPDDGVGEASGALRLDLRPGHDVQLQAAGSNSRIVSRYVGQHAGRYLIFRGGRRMEDNLQHMHFSAGEWVLARMVQDGTVLGFWASGLLGFRARILIQHRTPEHLLYLEWPAEVAEHSIRAAPRIPCLAGCGLTIDGTRHDGALLDVSETGCRVDLLGLDEDALGAQNRVAVSLHLPGQPGPVEISATVRRSKVAGGRLLLGLQFEEPQRELMSEVRRYLQDVD</sequence>
<dbReference type="Pfam" id="PF07238">
    <property type="entry name" value="PilZ"/>
    <property type="match status" value="1"/>
</dbReference>
<dbReference type="Gene3D" id="2.30.110.10">
    <property type="entry name" value="Electron Transport, Fmn-binding Protein, Chain A"/>
    <property type="match status" value="1"/>
</dbReference>
<gene>
    <name evidence="3" type="ORF">J2T57_002374</name>
</gene>
<keyword evidence="4" id="KW-1185">Reference proteome</keyword>
<name>A0AAE3G3P6_9GAMM</name>